<evidence type="ECO:0000256" key="2">
    <source>
        <dbReference type="ARBA" id="ARBA00022741"/>
    </source>
</evidence>
<evidence type="ECO:0000259" key="8">
    <source>
        <dbReference type="PROSITE" id="PS51192"/>
    </source>
</evidence>
<dbReference type="OrthoDB" id="448448at2759"/>
<dbReference type="SMART" id="SM00487">
    <property type="entry name" value="DEXDc"/>
    <property type="match status" value="1"/>
</dbReference>
<dbReference type="InterPro" id="IPR001650">
    <property type="entry name" value="Helicase_C-like"/>
</dbReference>
<protein>
    <submittedName>
        <fullName evidence="11">p-loop containing nucleoside triphosphate hydrolase protein</fullName>
    </submittedName>
</protein>
<dbReference type="PROSITE" id="PS51999">
    <property type="entry name" value="ZF_GRF"/>
    <property type="match status" value="1"/>
</dbReference>
<dbReference type="InterPro" id="IPR010666">
    <property type="entry name" value="Znf_GRF"/>
</dbReference>
<dbReference type="GO" id="GO:0016787">
    <property type="term" value="F:hydrolase activity"/>
    <property type="evidence" value="ECO:0007669"/>
    <property type="project" value="UniProtKB-KW"/>
</dbReference>
<evidence type="ECO:0000256" key="1">
    <source>
        <dbReference type="ARBA" id="ARBA00022723"/>
    </source>
</evidence>
<dbReference type="Gene3D" id="3.40.50.10810">
    <property type="entry name" value="Tandem AAA-ATPase domain"/>
    <property type="match status" value="1"/>
</dbReference>
<feature type="domain" description="Helicase ATP-binding" evidence="8">
    <location>
        <begin position="230"/>
        <end position="426"/>
    </location>
</feature>
<dbReference type="PANTHER" id="PTHR45766:SF6">
    <property type="entry name" value="SWI_SNF-RELATED MATRIX-ASSOCIATED ACTIN-DEPENDENT REGULATOR OF CHROMATIN SUBFAMILY A-LIKE PROTEIN 1"/>
    <property type="match status" value="1"/>
</dbReference>
<keyword evidence="2" id="KW-0547">Nucleotide-binding</keyword>
<evidence type="ECO:0000256" key="7">
    <source>
        <dbReference type="PROSITE-ProRule" id="PRU01343"/>
    </source>
</evidence>
<feature type="domain" description="Helicase C-terminal" evidence="9">
    <location>
        <begin position="542"/>
        <end position="688"/>
    </location>
</feature>
<evidence type="ECO:0000313" key="11">
    <source>
        <dbReference type="EMBL" id="ORZ09852.1"/>
    </source>
</evidence>
<dbReference type="GO" id="GO:0031297">
    <property type="term" value="P:replication fork processing"/>
    <property type="evidence" value="ECO:0007669"/>
    <property type="project" value="TreeGrafter"/>
</dbReference>
<dbReference type="GO" id="GO:0005524">
    <property type="term" value="F:ATP binding"/>
    <property type="evidence" value="ECO:0007669"/>
    <property type="project" value="InterPro"/>
</dbReference>
<keyword evidence="12" id="KW-1185">Reference proteome</keyword>
<evidence type="ECO:0000256" key="3">
    <source>
        <dbReference type="ARBA" id="ARBA00022771"/>
    </source>
</evidence>
<dbReference type="InterPro" id="IPR038718">
    <property type="entry name" value="SNF2-like_sf"/>
</dbReference>
<keyword evidence="6" id="KW-0067">ATP-binding</keyword>
<dbReference type="EMBL" id="MCGE01000026">
    <property type="protein sequence ID" value="ORZ09852.1"/>
    <property type="molecule type" value="Genomic_DNA"/>
</dbReference>
<dbReference type="PROSITE" id="PS51192">
    <property type="entry name" value="HELICASE_ATP_BIND_1"/>
    <property type="match status" value="1"/>
</dbReference>
<keyword evidence="5" id="KW-0862">Zinc</keyword>
<evidence type="ECO:0000256" key="4">
    <source>
        <dbReference type="ARBA" id="ARBA00022801"/>
    </source>
</evidence>
<proteinExistence type="predicted"/>
<keyword evidence="4 11" id="KW-0378">Hydrolase</keyword>
<evidence type="ECO:0000259" key="10">
    <source>
        <dbReference type="PROSITE" id="PS51999"/>
    </source>
</evidence>
<dbReference type="InterPro" id="IPR027417">
    <property type="entry name" value="P-loop_NTPase"/>
</dbReference>
<name>A0A1X2I5H0_9FUNG</name>
<dbReference type="PROSITE" id="PS51194">
    <property type="entry name" value="HELICASE_CTER"/>
    <property type="match status" value="1"/>
</dbReference>
<feature type="domain" description="GRF-type" evidence="10">
    <location>
        <begin position="6"/>
        <end position="45"/>
    </location>
</feature>
<dbReference type="PANTHER" id="PTHR45766">
    <property type="entry name" value="DNA ANNEALING HELICASE AND ENDONUCLEASE ZRANB3 FAMILY MEMBER"/>
    <property type="match status" value="1"/>
</dbReference>
<keyword evidence="1" id="KW-0479">Metal-binding</keyword>
<dbReference type="CDD" id="cd18010">
    <property type="entry name" value="DEXHc_HARP_SMARCAL1"/>
    <property type="match status" value="1"/>
</dbReference>
<dbReference type="SMART" id="SM00490">
    <property type="entry name" value="HELICc"/>
    <property type="match status" value="1"/>
</dbReference>
<dbReference type="InterPro" id="IPR000330">
    <property type="entry name" value="SNF2_N"/>
</dbReference>
<organism evidence="11 12">
    <name type="scientific">Absidia repens</name>
    <dbReference type="NCBI Taxonomy" id="90262"/>
    <lineage>
        <taxon>Eukaryota</taxon>
        <taxon>Fungi</taxon>
        <taxon>Fungi incertae sedis</taxon>
        <taxon>Mucoromycota</taxon>
        <taxon>Mucoromycotina</taxon>
        <taxon>Mucoromycetes</taxon>
        <taxon>Mucorales</taxon>
        <taxon>Cunninghamellaceae</taxon>
        <taxon>Absidia</taxon>
    </lineage>
</organism>
<evidence type="ECO:0000313" key="12">
    <source>
        <dbReference type="Proteomes" id="UP000193560"/>
    </source>
</evidence>
<evidence type="ECO:0000256" key="5">
    <source>
        <dbReference type="ARBA" id="ARBA00022833"/>
    </source>
</evidence>
<dbReference type="AlphaFoldDB" id="A0A1X2I5H0"/>
<dbReference type="InterPro" id="IPR049730">
    <property type="entry name" value="SNF2/RAD54-like_C"/>
</dbReference>
<evidence type="ECO:0000259" key="9">
    <source>
        <dbReference type="PROSITE" id="PS51194"/>
    </source>
</evidence>
<dbReference type="Proteomes" id="UP000193560">
    <property type="component" value="Unassembled WGS sequence"/>
</dbReference>
<dbReference type="STRING" id="90262.A0A1X2I5H0"/>
<reference evidence="11 12" key="1">
    <citation type="submission" date="2016-07" db="EMBL/GenBank/DDBJ databases">
        <title>Pervasive Adenine N6-methylation of Active Genes in Fungi.</title>
        <authorList>
            <consortium name="DOE Joint Genome Institute"/>
            <person name="Mondo S.J."/>
            <person name="Dannebaum R.O."/>
            <person name="Kuo R.C."/>
            <person name="Labutti K."/>
            <person name="Haridas S."/>
            <person name="Kuo A."/>
            <person name="Salamov A."/>
            <person name="Ahrendt S.R."/>
            <person name="Lipzen A."/>
            <person name="Sullivan W."/>
            <person name="Andreopoulos W.B."/>
            <person name="Clum A."/>
            <person name="Lindquist E."/>
            <person name="Daum C."/>
            <person name="Ramamoorthy G.K."/>
            <person name="Gryganskyi A."/>
            <person name="Culley D."/>
            <person name="Magnuson J.K."/>
            <person name="James T.Y."/>
            <person name="O'Malley M.A."/>
            <person name="Stajich J.E."/>
            <person name="Spatafora J.W."/>
            <person name="Visel A."/>
            <person name="Grigoriev I.V."/>
        </authorList>
    </citation>
    <scope>NUCLEOTIDE SEQUENCE [LARGE SCALE GENOMIC DNA]</scope>
    <source>
        <strain evidence="11 12">NRRL 1336</strain>
    </source>
</reference>
<dbReference type="GO" id="GO:0008270">
    <property type="term" value="F:zinc ion binding"/>
    <property type="evidence" value="ECO:0007669"/>
    <property type="project" value="UniProtKB-KW"/>
</dbReference>
<dbReference type="CDD" id="cd18793">
    <property type="entry name" value="SF2_C_SNF"/>
    <property type="match status" value="1"/>
</dbReference>
<gene>
    <name evidence="11" type="ORF">BCR42DRAFT_494791</name>
</gene>
<dbReference type="InterPro" id="IPR014001">
    <property type="entry name" value="Helicase_ATP-bd"/>
</dbReference>
<dbReference type="SUPFAM" id="SSF52540">
    <property type="entry name" value="P-loop containing nucleoside triphosphate hydrolases"/>
    <property type="match status" value="2"/>
</dbReference>
<evidence type="ECO:0000256" key="6">
    <source>
        <dbReference type="ARBA" id="ARBA00022840"/>
    </source>
</evidence>
<accession>A0A1X2I5H0</accession>
<dbReference type="GO" id="GO:0006281">
    <property type="term" value="P:DNA repair"/>
    <property type="evidence" value="ECO:0007669"/>
    <property type="project" value="TreeGrafter"/>
</dbReference>
<dbReference type="Gene3D" id="3.40.50.300">
    <property type="entry name" value="P-loop containing nucleotide triphosphate hydrolases"/>
    <property type="match status" value="1"/>
</dbReference>
<sequence length="688" mass="78254">MDTPRCHCGKQSILLQTKKAGVNFHRWFYGCRSRTCNFFKWIGKRCVDPASYTSRMKKRGLQQGIEGSGVINAIRDRCTTVKFQLRSNNKIAIIVGDNGYSLLSCIRQLPDATFDAASHEWNIPATFQHYTHTYQSLLRSPFYRSIHCTPLSELVIKLLKHDHHPCMEMTPVYCDMDDVVDDDSGGGNLPYDLFLQNASLYADVEEMIYTRLKPYAIWGHLMEYQQQGVRECLMKDGRVLLADEMGLGKTIQALAVALVYSDNWPVLIICPTSLLLSWSDQIQQWLSMVSNKDIRVTLKGTDLFGFIPPKVMSAFMDDTNSNLPDKVLPPIQNNKYGNGIDQTSNHSCFYIISYEVAASHSVVLAGMDFKVIICDESHSLKNSKTKRTISLTPLLQKGKHVLLLTGTPILSRPIELYPQLCILRQDLFPDMIDYGMRYCNGRRMKYGWDFTGASNLPELNFILEKSVMVRRLKENVPLALPSKVRQKVMMTIDQDQKLRLAKLKADMAELKHRPGTDMARKAKSMELYKATGTAKISPVTSYLQTLLPTMNGKIILFAYHKDVLDAIESVMKNEKIGYIRIDGTTKQTDRHNLCLRFQSSEQEDTPIQIAILSITASNVGLNFQEANTVIFAELYWNPSQILQAEDRAHRIGQVNTVNIKYLISEDTADDWLWDLLGAKLQIMQKLLD</sequence>
<dbReference type="GO" id="GO:0043596">
    <property type="term" value="C:nuclear replication fork"/>
    <property type="evidence" value="ECO:0007669"/>
    <property type="project" value="TreeGrafter"/>
</dbReference>
<dbReference type="Pfam" id="PF00176">
    <property type="entry name" value="SNF2-rel_dom"/>
    <property type="match status" value="1"/>
</dbReference>
<comment type="caution">
    <text evidence="11">The sequence shown here is derived from an EMBL/GenBank/DDBJ whole genome shotgun (WGS) entry which is preliminary data.</text>
</comment>
<dbReference type="Pfam" id="PF00271">
    <property type="entry name" value="Helicase_C"/>
    <property type="match status" value="1"/>
</dbReference>
<keyword evidence="3 7" id="KW-0863">Zinc-finger</keyword>